<comment type="similarity">
    <text evidence="10 11">Belongs to the TonB-dependent receptor family.</text>
</comment>
<dbReference type="GO" id="GO:0044718">
    <property type="term" value="P:siderophore transmembrane transport"/>
    <property type="evidence" value="ECO:0007669"/>
    <property type="project" value="TreeGrafter"/>
</dbReference>
<dbReference type="Pfam" id="PF07715">
    <property type="entry name" value="Plug"/>
    <property type="match status" value="1"/>
</dbReference>
<feature type="chain" id="PRO_5017317359" evidence="12">
    <location>
        <begin position="19"/>
        <end position="923"/>
    </location>
</feature>
<dbReference type="InterPro" id="IPR039426">
    <property type="entry name" value="TonB-dep_rcpt-like"/>
</dbReference>
<keyword evidence="3 10" id="KW-1134">Transmembrane beta strand</keyword>
<keyword evidence="16" id="KW-1185">Reference proteome</keyword>
<evidence type="ECO:0000256" key="8">
    <source>
        <dbReference type="ARBA" id="ARBA00023170"/>
    </source>
</evidence>
<evidence type="ECO:0000256" key="4">
    <source>
        <dbReference type="ARBA" id="ARBA00022692"/>
    </source>
</evidence>
<dbReference type="GO" id="GO:0015344">
    <property type="term" value="F:siderophore uptake transmembrane transporter activity"/>
    <property type="evidence" value="ECO:0007669"/>
    <property type="project" value="TreeGrafter"/>
</dbReference>
<dbReference type="InterPro" id="IPR008969">
    <property type="entry name" value="CarboxyPept-like_regulatory"/>
</dbReference>
<keyword evidence="6 11" id="KW-0798">TonB box</keyword>
<evidence type="ECO:0000313" key="15">
    <source>
        <dbReference type="EMBL" id="AYB33225.1"/>
    </source>
</evidence>
<comment type="subcellular location">
    <subcellularLocation>
        <location evidence="1 10">Cell outer membrane</location>
        <topology evidence="1 10">Multi-pass membrane protein</topology>
    </subcellularLocation>
</comment>
<dbReference type="SUPFAM" id="SSF49464">
    <property type="entry name" value="Carboxypeptidase regulatory domain-like"/>
    <property type="match status" value="1"/>
</dbReference>
<evidence type="ECO:0000256" key="7">
    <source>
        <dbReference type="ARBA" id="ARBA00023136"/>
    </source>
</evidence>
<dbReference type="KEGG" id="chk:D4L85_22755"/>
<sequence length="923" mass="101884">MKKLLLFVCLTLPTLLVAQTVNTVTGTITDSGTNAPVSGASLVIKGKLTGTTTDENGNFKLNTTAALPLTLVVTGVGFQKQEVTVSSASQPVAIGLSSQTELLNEMVVTASRVEESILESPVSIEKMDTRAIRETPSFSFYEGLQNVKSVEMVTSGLTFKQINTRGFNSTGNSRFLQLVDGVDNQTPGLNFAVGNLFGSSDLDMESVELIPGSASALYGPVAFNGVLMMRTKNPFQYQGLSAQARVGVNHINEQYADPHGLYDFAVRYAKAFNNKFAFKVNASYFTGLDWYATNYTDVDPGTSPEQRGDNNPARNALNIYGDDEARQLADVGRVSRTGYEERDLMNYNSYSVKLNGALHYRINDNMELIYQYNYNQGRAAYTGSNRFMLNNFNFQQHRVELKGSNYFVRAYASLEDSKDSYNGKGLGQLINKTWVRDLSGNIVPEAQADDMWFTRYREAYIGDIANVTAGSHSAARAFADQDRFLPGSADFNAQKDRLIATQGLAGAGILSQSKLYHAEGQYDFSSKIKVFDLLAGGNFRMYDMFTNGTLFDDKDHKITIKEGGAFVQASKRVINEKLKLTASLRFDKNQNFEGRFTPRASAVYTVATNHHFRTSYQTGFRNPTPGDQYIKLNAGPITILGGVPDNSKGMNVYENTFTSTSLGPFFGAFGAAVGSGTPPQQAVMQTKDLLVKSDVPYIKPERVQTFEIGYKGLLNNNLLVDANYYFSSYNDFILNQVVMQPLSHSVLGPDGKINPDAAMDLLNGNSHLYQLYTNASERVTSQGATVGFTYLLPRNYTLGANGTWADFNLRNANPNDIPAFNTPKYRTTVTFGNTEIAKNIGFNVAWRWQDTFEWTSTFNQLRPGTINAYSIVDAQLSYKMSPIKSIVKLGANNVFNNQVYQAYGSPSIGAVYYVSIVFDQLMK</sequence>
<keyword evidence="8 15" id="KW-0675">Receptor</keyword>
<dbReference type="InterPro" id="IPR000531">
    <property type="entry name" value="Beta-barrel_TonB"/>
</dbReference>
<dbReference type="InterPro" id="IPR012910">
    <property type="entry name" value="Plug_dom"/>
</dbReference>
<organism evidence="15 16">
    <name type="scientific">Chryseolinea soli</name>
    <dbReference type="NCBI Taxonomy" id="2321403"/>
    <lineage>
        <taxon>Bacteria</taxon>
        <taxon>Pseudomonadati</taxon>
        <taxon>Bacteroidota</taxon>
        <taxon>Cytophagia</taxon>
        <taxon>Cytophagales</taxon>
        <taxon>Fulvivirgaceae</taxon>
        <taxon>Chryseolinea</taxon>
    </lineage>
</organism>
<protein>
    <submittedName>
        <fullName evidence="15">TonB-dependent receptor</fullName>
    </submittedName>
</protein>
<evidence type="ECO:0000259" key="14">
    <source>
        <dbReference type="Pfam" id="PF07715"/>
    </source>
</evidence>
<evidence type="ECO:0000256" key="12">
    <source>
        <dbReference type="SAM" id="SignalP"/>
    </source>
</evidence>
<gene>
    <name evidence="15" type="ORF">D4L85_22755</name>
</gene>
<evidence type="ECO:0000256" key="10">
    <source>
        <dbReference type="PROSITE-ProRule" id="PRU01360"/>
    </source>
</evidence>
<evidence type="ECO:0000256" key="2">
    <source>
        <dbReference type="ARBA" id="ARBA00022448"/>
    </source>
</evidence>
<dbReference type="EMBL" id="CP032382">
    <property type="protein sequence ID" value="AYB33225.1"/>
    <property type="molecule type" value="Genomic_DNA"/>
</dbReference>
<evidence type="ECO:0000256" key="5">
    <source>
        <dbReference type="ARBA" id="ARBA00022729"/>
    </source>
</evidence>
<dbReference type="Gene3D" id="2.40.170.20">
    <property type="entry name" value="TonB-dependent receptor, beta-barrel domain"/>
    <property type="match status" value="1"/>
</dbReference>
<keyword evidence="4 10" id="KW-0812">Transmembrane</keyword>
<proteinExistence type="inferred from homology"/>
<dbReference type="Gene3D" id="2.60.40.1120">
    <property type="entry name" value="Carboxypeptidase-like, regulatory domain"/>
    <property type="match status" value="1"/>
</dbReference>
<evidence type="ECO:0000259" key="13">
    <source>
        <dbReference type="Pfam" id="PF00593"/>
    </source>
</evidence>
<reference evidence="16" key="1">
    <citation type="submission" date="2018-09" db="EMBL/GenBank/DDBJ databases">
        <title>Chryseolinea sp. KIS68-18 isolated from soil.</title>
        <authorList>
            <person name="Weon H.-Y."/>
            <person name="Kwon S.-W."/>
            <person name="Lee S.A."/>
        </authorList>
    </citation>
    <scope>NUCLEOTIDE SEQUENCE [LARGE SCALE GENOMIC DNA]</scope>
    <source>
        <strain evidence="16">KIS68-18</strain>
    </source>
</reference>
<evidence type="ECO:0000256" key="6">
    <source>
        <dbReference type="ARBA" id="ARBA00023077"/>
    </source>
</evidence>
<dbReference type="OrthoDB" id="1109208at2"/>
<keyword evidence="7 10" id="KW-0472">Membrane</keyword>
<dbReference type="SUPFAM" id="SSF56935">
    <property type="entry name" value="Porins"/>
    <property type="match status" value="1"/>
</dbReference>
<evidence type="ECO:0000256" key="1">
    <source>
        <dbReference type="ARBA" id="ARBA00004571"/>
    </source>
</evidence>
<dbReference type="Proteomes" id="UP000266183">
    <property type="component" value="Chromosome"/>
</dbReference>
<name>A0A385STB4_9BACT</name>
<dbReference type="PROSITE" id="PS52016">
    <property type="entry name" value="TONB_DEPENDENT_REC_3"/>
    <property type="match status" value="1"/>
</dbReference>
<evidence type="ECO:0000256" key="9">
    <source>
        <dbReference type="ARBA" id="ARBA00023237"/>
    </source>
</evidence>
<dbReference type="InterPro" id="IPR036942">
    <property type="entry name" value="Beta-barrel_TonB_sf"/>
</dbReference>
<evidence type="ECO:0000256" key="3">
    <source>
        <dbReference type="ARBA" id="ARBA00022452"/>
    </source>
</evidence>
<keyword evidence="2 10" id="KW-0813">Transport</keyword>
<feature type="domain" description="TonB-dependent receptor-like beta-barrel" evidence="13">
    <location>
        <begin position="478"/>
        <end position="894"/>
    </location>
</feature>
<accession>A0A385STB4</accession>
<dbReference type="Pfam" id="PF00593">
    <property type="entry name" value="TonB_dep_Rec_b-barrel"/>
    <property type="match status" value="1"/>
</dbReference>
<keyword evidence="5 12" id="KW-0732">Signal</keyword>
<feature type="domain" description="TonB-dependent receptor plug" evidence="14">
    <location>
        <begin position="118"/>
        <end position="226"/>
    </location>
</feature>
<dbReference type="InterPro" id="IPR037066">
    <property type="entry name" value="Plug_dom_sf"/>
</dbReference>
<dbReference type="AlphaFoldDB" id="A0A385STB4"/>
<keyword evidence="9 10" id="KW-0998">Cell outer membrane</keyword>
<dbReference type="PANTHER" id="PTHR30069">
    <property type="entry name" value="TONB-DEPENDENT OUTER MEMBRANE RECEPTOR"/>
    <property type="match status" value="1"/>
</dbReference>
<dbReference type="GO" id="GO:0009279">
    <property type="term" value="C:cell outer membrane"/>
    <property type="evidence" value="ECO:0007669"/>
    <property type="project" value="UniProtKB-SubCell"/>
</dbReference>
<dbReference type="RefSeq" id="WP_119756464.1">
    <property type="nucleotide sequence ID" value="NZ_CP032382.1"/>
</dbReference>
<dbReference type="Gene3D" id="2.170.130.10">
    <property type="entry name" value="TonB-dependent receptor, plug domain"/>
    <property type="match status" value="1"/>
</dbReference>
<dbReference type="Pfam" id="PF13715">
    <property type="entry name" value="CarbopepD_reg_2"/>
    <property type="match status" value="1"/>
</dbReference>
<evidence type="ECO:0000313" key="16">
    <source>
        <dbReference type="Proteomes" id="UP000266183"/>
    </source>
</evidence>
<evidence type="ECO:0000256" key="11">
    <source>
        <dbReference type="RuleBase" id="RU003357"/>
    </source>
</evidence>
<dbReference type="PANTHER" id="PTHR30069:SF29">
    <property type="entry name" value="HEMOGLOBIN AND HEMOGLOBIN-HAPTOGLOBIN-BINDING PROTEIN 1-RELATED"/>
    <property type="match status" value="1"/>
</dbReference>
<feature type="signal peptide" evidence="12">
    <location>
        <begin position="1"/>
        <end position="18"/>
    </location>
</feature>